<keyword evidence="1" id="KW-1133">Transmembrane helix</keyword>
<proteinExistence type="predicted"/>
<feature type="transmembrane region" description="Helical" evidence="1">
    <location>
        <begin position="63"/>
        <end position="80"/>
    </location>
</feature>
<organism evidence="2 3">
    <name type="scientific">Linum trigynum</name>
    <dbReference type="NCBI Taxonomy" id="586398"/>
    <lineage>
        <taxon>Eukaryota</taxon>
        <taxon>Viridiplantae</taxon>
        <taxon>Streptophyta</taxon>
        <taxon>Embryophyta</taxon>
        <taxon>Tracheophyta</taxon>
        <taxon>Spermatophyta</taxon>
        <taxon>Magnoliopsida</taxon>
        <taxon>eudicotyledons</taxon>
        <taxon>Gunneridae</taxon>
        <taxon>Pentapetalae</taxon>
        <taxon>rosids</taxon>
        <taxon>fabids</taxon>
        <taxon>Malpighiales</taxon>
        <taxon>Linaceae</taxon>
        <taxon>Linum</taxon>
    </lineage>
</organism>
<sequence length="104" mass="11894">MYEIIHASDVVSYSDVVSSSSYHYLNQTSKLQKKPYRMYKIIHASDVGLLFCVLFIFQVKYKFVMSLLNLVLDSAVAFLMEFMSFKSKVMETCSFICMIVASSG</sequence>
<reference evidence="2 3" key="1">
    <citation type="submission" date="2024-04" db="EMBL/GenBank/DDBJ databases">
        <authorList>
            <person name="Fracassetti M."/>
        </authorList>
    </citation>
    <scope>NUCLEOTIDE SEQUENCE [LARGE SCALE GENOMIC DNA]</scope>
</reference>
<gene>
    <name evidence="2" type="ORF">LTRI10_LOCUS48680</name>
</gene>
<evidence type="ECO:0000256" key="1">
    <source>
        <dbReference type="SAM" id="Phobius"/>
    </source>
</evidence>
<evidence type="ECO:0000313" key="3">
    <source>
        <dbReference type="Proteomes" id="UP001497516"/>
    </source>
</evidence>
<name>A0AAV2GFC9_9ROSI</name>
<keyword evidence="1" id="KW-0812">Transmembrane</keyword>
<protein>
    <submittedName>
        <fullName evidence="2">Uncharacterized protein</fullName>
    </submittedName>
</protein>
<feature type="transmembrane region" description="Helical" evidence="1">
    <location>
        <begin position="38"/>
        <end position="57"/>
    </location>
</feature>
<keyword evidence="3" id="KW-1185">Reference proteome</keyword>
<dbReference type="EMBL" id="OZ034821">
    <property type="protein sequence ID" value="CAL1409156.1"/>
    <property type="molecule type" value="Genomic_DNA"/>
</dbReference>
<evidence type="ECO:0000313" key="2">
    <source>
        <dbReference type="EMBL" id="CAL1409156.1"/>
    </source>
</evidence>
<accession>A0AAV2GFC9</accession>
<dbReference type="Proteomes" id="UP001497516">
    <property type="component" value="Chromosome 8"/>
</dbReference>
<dbReference type="AlphaFoldDB" id="A0AAV2GFC9"/>
<keyword evidence="1" id="KW-0472">Membrane</keyword>